<comment type="caution">
    <text evidence="1">The sequence shown here is derived from an EMBL/GenBank/DDBJ whole genome shotgun (WGS) entry which is preliminary data.</text>
</comment>
<protein>
    <submittedName>
        <fullName evidence="1">Uncharacterized protein</fullName>
    </submittedName>
</protein>
<evidence type="ECO:0000313" key="2">
    <source>
        <dbReference type="Proteomes" id="UP001497700"/>
    </source>
</evidence>
<organism evidence="1 2">
    <name type="scientific">Hypoxylon rubiginosum</name>
    <dbReference type="NCBI Taxonomy" id="110542"/>
    <lineage>
        <taxon>Eukaryota</taxon>
        <taxon>Fungi</taxon>
        <taxon>Dikarya</taxon>
        <taxon>Ascomycota</taxon>
        <taxon>Pezizomycotina</taxon>
        <taxon>Sordariomycetes</taxon>
        <taxon>Xylariomycetidae</taxon>
        <taxon>Xylariales</taxon>
        <taxon>Hypoxylaceae</taxon>
        <taxon>Hypoxylon</taxon>
    </lineage>
</organism>
<name>A0ACB9Z078_9PEZI</name>
<proteinExistence type="predicted"/>
<keyword evidence="2" id="KW-1185">Reference proteome</keyword>
<accession>A0ACB9Z078</accession>
<dbReference type="Proteomes" id="UP001497700">
    <property type="component" value="Unassembled WGS sequence"/>
</dbReference>
<gene>
    <name evidence="1" type="ORF">F4820DRAFT_448634</name>
</gene>
<reference evidence="1 2" key="1">
    <citation type="journal article" date="2022" name="New Phytol.">
        <title>Ecological generalism drives hyperdiversity of secondary metabolite gene clusters in xylarialean endophytes.</title>
        <authorList>
            <person name="Franco M.E.E."/>
            <person name="Wisecaver J.H."/>
            <person name="Arnold A.E."/>
            <person name="Ju Y.M."/>
            <person name="Slot J.C."/>
            <person name="Ahrendt S."/>
            <person name="Moore L.P."/>
            <person name="Eastman K.E."/>
            <person name="Scott K."/>
            <person name="Konkel Z."/>
            <person name="Mondo S.J."/>
            <person name="Kuo A."/>
            <person name="Hayes R.D."/>
            <person name="Haridas S."/>
            <person name="Andreopoulos B."/>
            <person name="Riley R."/>
            <person name="LaButti K."/>
            <person name="Pangilinan J."/>
            <person name="Lipzen A."/>
            <person name="Amirebrahimi M."/>
            <person name="Yan J."/>
            <person name="Adam C."/>
            <person name="Keymanesh K."/>
            <person name="Ng V."/>
            <person name="Louie K."/>
            <person name="Northen T."/>
            <person name="Drula E."/>
            <person name="Henrissat B."/>
            <person name="Hsieh H.M."/>
            <person name="Youens-Clark K."/>
            <person name="Lutzoni F."/>
            <person name="Miadlikowska J."/>
            <person name="Eastwood D.C."/>
            <person name="Hamelin R.C."/>
            <person name="Grigoriev I.V."/>
            <person name="U'Ren J.M."/>
        </authorList>
    </citation>
    <scope>NUCLEOTIDE SEQUENCE [LARGE SCALE GENOMIC DNA]</scope>
    <source>
        <strain evidence="1 2">CBS 119005</strain>
    </source>
</reference>
<evidence type="ECO:0000313" key="1">
    <source>
        <dbReference type="EMBL" id="KAI4864886.1"/>
    </source>
</evidence>
<sequence>MSDNPGPNGVPPQPEASPGGVEFMLLEAAHIPIPIDDIAFGCRVPIEHPAVISLTADIANMKTKPAAEIADDGDGGREQLARRGKSYGHPLPPIFGFTPEDRGSPPAPRHAGAQASSAKVGTLLPRLNKTSRRPATTRRPTMWHLG</sequence>
<dbReference type="EMBL" id="MU393480">
    <property type="protein sequence ID" value="KAI4864886.1"/>
    <property type="molecule type" value="Genomic_DNA"/>
</dbReference>